<keyword evidence="1" id="KW-1133">Transmembrane helix</keyword>
<evidence type="ECO:0000313" key="2">
    <source>
        <dbReference type="EMBL" id="CAG7821578.1"/>
    </source>
</evidence>
<dbReference type="EMBL" id="CAJVCH010515788">
    <property type="protein sequence ID" value="CAG7821578.1"/>
    <property type="molecule type" value="Genomic_DNA"/>
</dbReference>
<dbReference type="AlphaFoldDB" id="A0A8J2PGR2"/>
<proteinExistence type="predicted"/>
<sequence length="67" mass="7262">MQAGCFVGGQSLLIFACLFWKMPPELKGNAGGLIFWIINIILVAASILQVAYLASFKPSTKGSMKRN</sequence>
<keyword evidence="1" id="KW-0812">Transmembrane</keyword>
<reference evidence="2" key="1">
    <citation type="submission" date="2021-06" db="EMBL/GenBank/DDBJ databases">
        <authorList>
            <person name="Hodson N. C."/>
            <person name="Mongue J. A."/>
            <person name="Jaron S. K."/>
        </authorList>
    </citation>
    <scope>NUCLEOTIDE SEQUENCE</scope>
</reference>
<keyword evidence="1" id="KW-0472">Membrane</keyword>
<protein>
    <submittedName>
        <fullName evidence="2">Uncharacterized protein</fullName>
    </submittedName>
</protein>
<organism evidence="2 3">
    <name type="scientific">Allacma fusca</name>
    <dbReference type="NCBI Taxonomy" id="39272"/>
    <lineage>
        <taxon>Eukaryota</taxon>
        <taxon>Metazoa</taxon>
        <taxon>Ecdysozoa</taxon>
        <taxon>Arthropoda</taxon>
        <taxon>Hexapoda</taxon>
        <taxon>Collembola</taxon>
        <taxon>Symphypleona</taxon>
        <taxon>Sminthuridae</taxon>
        <taxon>Allacma</taxon>
    </lineage>
</organism>
<gene>
    <name evidence="2" type="ORF">AFUS01_LOCUS31909</name>
</gene>
<feature type="transmembrane region" description="Helical" evidence="1">
    <location>
        <begin position="33"/>
        <end position="56"/>
    </location>
</feature>
<comment type="caution">
    <text evidence="2">The sequence shown here is derived from an EMBL/GenBank/DDBJ whole genome shotgun (WGS) entry which is preliminary data.</text>
</comment>
<evidence type="ECO:0000313" key="3">
    <source>
        <dbReference type="Proteomes" id="UP000708208"/>
    </source>
</evidence>
<dbReference type="Proteomes" id="UP000708208">
    <property type="component" value="Unassembled WGS sequence"/>
</dbReference>
<name>A0A8J2PGR2_9HEXA</name>
<evidence type="ECO:0000256" key="1">
    <source>
        <dbReference type="SAM" id="Phobius"/>
    </source>
</evidence>
<accession>A0A8J2PGR2</accession>
<keyword evidence="3" id="KW-1185">Reference proteome</keyword>